<name>A0A4R0P7H3_9SPHI</name>
<dbReference type="SUPFAM" id="SSF52833">
    <property type="entry name" value="Thioredoxin-like"/>
    <property type="match status" value="1"/>
</dbReference>
<dbReference type="Proteomes" id="UP000291485">
    <property type="component" value="Unassembled WGS sequence"/>
</dbReference>
<dbReference type="OrthoDB" id="1118217at2"/>
<protein>
    <submittedName>
        <fullName evidence="2">DUF3738 domain-containing protein</fullName>
    </submittedName>
</protein>
<sequence>MKIRQIKTAKTQHLIVLLLMLGFFPLLSMAQAALKKGEQIPDIVIQNIYNYPKKAFDLGKIRGKLIIFDFWSPSCISCLKSFPKIDSLQRLFAKEVTIVLVNKESLDSTRRFFETRKFLFRPEIPFATSDVTINKLFPNRANPAYAWIDGEGKFHQMTNELTAASIRRFLAGNKVNLEDYRERRKYLTSLFDKEYEPSVISYSYLSKAIPGVNLNGSIGKNGLSFHNYDLMNLYREAFGEQGKYDFSKKWNIVLDVNDTQRFISPKEEELAHDWKRKNLYNYALLLPENMAEERFIMMRSDLKRYLGFDARVEKKLISSMILVKVGNMDKLKSQKTGPSNFRMSDIRTSQIDSVRRLINRPFKTFSNILSSWVALRLEKPFVDETGYSGNMDIELNGNAVDSFNLGKIRAQLKQYGLDLVEQKRPIDVLVIREKGVVKE</sequence>
<proteinExistence type="predicted"/>
<dbReference type="InterPro" id="IPR013766">
    <property type="entry name" value="Thioredoxin_domain"/>
</dbReference>
<comment type="caution">
    <text evidence="2">The sequence shown here is derived from an EMBL/GenBank/DDBJ whole genome shotgun (WGS) entry which is preliminary data.</text>
</comment>
<dbReference type="InterPro" id="IPR017801">
    <property type="entry name" value="DUF3738"/>
</dbReference>
<feature type="domain" description="Thioredoxin" evidence="1">
    <location>
        <begin position="34"/>
        <end position="175"/>
    </location>
</feature>
<dbReference type="PANTHER" id="PTHR42852:SF13">
    <property type="entry name" value="PROTEIN DIPZ"/>
    <property type="match status" value="1"/>
</dbReference>
<dbReference type="PROSITE" id="PS51352">
    <property type="entry name" value="THIOREDOXIN_2"/>
    <property type="match status" value="1"/>
</dbReference>
<dbReference type="EMBL" id="SJSN01000001">
    <property type="protein sequence ID" value="TCD12979.1"/>
    <property type="molecule type" value="Genomic_DNA"/>
</dbReference>
<dbReference type="Gene3D" id="3.40.30.10">
    <property type="entry name" value="Glutaredoxin"/>
    <property type="match status" value="1"/>
</dbReference>
<dbReference type="Pfam" id="PF12543">
    <property type="entry name" value="DUF3738"/>
    <property type="match status" value="1"/>
</dbReference>
<dbReference type="AlphaFoldDB" id="A0A4R0P7H3"/>
<organism evidence="2 3">
    <name type="scientific">Pedobacter frigidisoli</name>
    <dbReference type="NCBI Taxonomy" id="2530455"/>
    <lineage>
        <taxon>Bacteria</taxon>
        <taxon>Pseudomonadati</taxon>
        <taxon>Bacteroidota</taxon>
        <taxon>Sphingobacteriia</taxon>
        <taxon>Sphingobacteriales</taxon>
        <taxon>Sphingobacteriaceae</taxon>
        <taxon>Pedobacter</taxon>
    </lineage>
</organism>
<dbReference type="RefSeq" id="WP_131556412.1">
    <property type="nucleotide sequence ID" value="NZ_SJSN01000001.1"/>
</dbReference>
<dbReference type="PANTHER" id="PTHR42852">
    <property type="entry name" value="THIOL:DISULFIDE INTERCHANGE PROTEIN DSBE"/>
    <property type="match status" value="1"/>
</dbReference>
<dbReference type="InterPro" id="IPR036249">
    <property type="entry name" value="Thioredoxin-like_sf"/>
</dbReference>
<dbReference type="InterPro" id="IPR050553">
    <property type="entry name" value="Thioredoxin_ResA/DsbE_sf"/>
</dbReference>
<evidence type="ECO:0000313" key="2">
    <source>
        <dbReference type="EMBL" id="TCD12979.1"/>
    </source>
</evidence>
<accession>A0A4R0P7H3</accession>
<evidence type="ECO:0000313" key="3">
    <source>
        <dbReference type="Proteomes" id="UP000291485"/>
    </source>
</evidence>
<reference evidence="2 3" key="1">
    <citation type="submission" date="2019-02" db="EMBL/GenBank/DDBJ databases">
        <title>Pedobacter sp. RP-3-11 sp. nov., isolated from Arctic soil.</title>
        <authorList>
            <person name="Dahal R.H."/>
        </authorList>
    </citation>
    <scope>NUCLEOTIDE SEQUENCE [LARGE SCALE GENOMIC DNA]</scope>
    <source>
        <strain evidence="2 3">RP-3-11</strain>
    </source>
</reference>
<gene>
    <name evidence="2" type="ORF">EZ449_02730</name>
</gene>
<evidence type="ECO:0000259" key="1">
    <source>
        <dbReference type="PROSITE" id="PS51352"/>
    </source>
</evidence>
<keyword evidence="3" id="KW-1185">Reference proteome</keyword>